<evidence type="ECO:0000259" key="13">
    <source>
        <dbReference type="PROSITE" id="PS50853"/>
    </source>
</evidence>
<dbReference type="AlphaFoldDB" id="A0AA36G0A2"/>
<evidence type="ECO:0000256" key="1">
    <source>
        <dbReference type="ARBA" id="ARBA00004479"/>
    </source>
</evidence>
<dbReference type="Gene3D" id="2.60.40.10">
    <property type="entry name" value="Immunoglobulins"/>
    <property type="match status" value="4"/>
</dbReference>
<keyword evidence="11" id="KW-0812">Transmembrane</keyword>
<dbReference type="InterPro" id="IPR015362">
    <property type="entry name" value="WIBG_mago-bd"/>
</dbReference>
<dbReference type="Pfam" id="PF00041">
    <property type="entry name" value="fn3"/>
    <property type="match status" value="1"/>
</dbReference>
<dbReference type="InterPro" id="IPR013098">
    <property type="entry name" value="Ig_I-set"/>
</dbReference>
<evidence type="ECO:0000256" key="4">
    <source>
        <dbReference type="ARBA" id="ARBA00022737"/>
    </source>
</evidence>
<dbReference type="PROSITE" id="PS50835">
    <property type="entry name" value="IG_LIKE"/>
    <property type="match status" value="3"/>
</dbReference>
<keyword evidence="9" id="KW-0175">Coiled coil</keyword>
<dbReference type="InterPro" id="IPR036348">
    <property type="entry name" value="WIBG_N_sf"/>
</dbReference>
<evidence type="ECO:0000256" key="5">
    <source>
        <dbReference type="ARBA" id="ARBA00023136"/>
    </source>
</evidence>
<keyword evidence="11" id="KW-1133">Transmembrane helix</keyword>
<proteinExistence type="inferred from homology"/>
<dbReference type="Pfam" id="PF08205">
    <property type="entry name" value="C2-set_2"/>
    <property type="match status" value="1"/>
</dbReference>
<dbReference type="EMBL" id="CATQJA010001757">
    <property type="protein sequence ID" value="CAJ0568527.1"/>
    <property type="molecule type" value="Genomic_DNA"/>
</dbReference>
<accession>A0AA36G0A2</accession>
<protein>
    <recommendedName>
        <fullName evidence="3">Partner of Y14 and mago</fullName>
    </recommendedName>
</protein>
<evidence type="ECO:0000259" key="12">
    <source>
        <dbReference type="PROSITE" id="PS50835"/>
    </source>
</evidence>
<dbReference type="InterPro" id="IPR036179">
    <property type="entry name" value="Ig-like_dom_sf"/>
</dbReference>
<gene>
    <name evidence="14" type="ORF">MSPICULIGERA_LOCUS7044</name>
</gene>
<dbReference type="SUPFAM" id="SSF49265">
    <property type="entry name" value="Fibronectin type III"/>
    <property type="match status" value="1"/>
</dbReference>
<dbReference type="SMART" id="SM01273">
    <property type="entry name" value="Mago-bind"/>
    <property type="match status" value="1"/>
</dbReference>
<dbReference type="SUPFAM" id="SSF48726">
    <property type="entry name" value="Immunoglobulin"/>
    <property type="match status" value="4"/>
</dbReference>
<evidence type="ECO:0000256" key="6">
    <source>
        <dbReference type="ARBA" id="ARBA00023157"/>
    </source>
</evidence>
<feature type="transmembrane region" description="Helical" evidence="11">
    <location>
        <begin position="532"/>
        <end position="554"/>
    </location>
</feature>
<comment type="similarity">
    <text evidence="2">Belongs to the pym family.</text>
</comment>
<organism evidence="14 15">
    <name type="scientific">Mesorhabditis spiculigera</name>
    <dbReference type="NCBI Taxonomy" id="96644"/>
    <lineage>
        <taxon>Eukaryota</taxon>
        <taxon>Metazoa</taxon>
        <taxon>Ecdysozoa</taxon>
        <taxon>Nematoda</taxon>
        <taxon>Chromadorea</taxon>
        <taxon>Rhabditida</taxon>
        <taxon>Rhabditina</taxon>
        <taxon>Rhabditomorpha</taxon>
        <taxon>Rhabditoidea</taxon>
        <taxon>Rhabditidae</taxon>
        <taxon>Mesorhabditinae</taxon>
        <taxon>Mesorhabditis</taxon>
    </lineage>
</organism>
<keyword evidence="8" id="KW-0393">Immunoglobulin domain</keyword>
<dbReference type="GO" id="GO:0005886">
    <property type="term" value="C:plasma membrane"/>
    <property type="evidence" value="ECO:0007669"/>
    <property type="project" value="TreeGrafter"/>
</dbReference>
<keyword evidence="15" id="KW-1185">Reference proteome</keyword>
<feature type="compositionally biased region" description="Polar residues" evidence="10">
    <location>
        <begin position="674"/>
        <end position="684"/>
    </location>
</feature>
<feature type="compositionally biased region" description="Polar residues" evidence="10">
    <location>
        <begin position="692"/>
        <end position="710"/>
    </location>
</feature>
<dbReference type="PROSITE" id="PS50853">
    <property type="entry name" value="FN3"/>
    <property type="match status" value="1"/>
</dbReference>
<name>A0AA36G0A2_9BILA</name>
<dbReference type="SMART" id="SM00060">
    <property type="entry name" value="FN3"/>
    <property type="match status" value="1"/>
</dbReference>
<dbReference type="Pfam" id="PF13927">
    <property type="entry name" value="Ig_3"/>
    <property type="match status" value="1"/>
</dbReference>
<dbReference type="GO" id="GO:0098609">
    <property type="term" value="P:cell-cell adhesion"/>
    <property type="evidence" value="ECO:0007669"/>
    <property type="project" value="TreeGrafter"/>
</dbReference>
<comment type="subcellular location">
    <subcellularLocation>
        <location evidence="1">Membrane</location>
        <topology evidence="1">Single-pass type I membrane protein</topology>
    </subcellularLocation>
</comment>
<keyword evidence="7" id="KW-0325">Glycoprotein</keyword>
<dbReference type="Pfam" id="PF09282">
    <property type="entry name" value="Mago-bind"/>
    <property type="match status" value="1"/>
</dbReference>
<dbReference type="InterPro" id="IPR036116">
    <property type="entry name" value="FN3_sf"/>
</dbReference>
<evidence type="ECO:0000313" key="14">
    <source>
        <dbReference type="EMBL" id="CAJ0568527.1"/>
    </source>
</evidence>
<sequence>MKCRSEGGSPPPSIIWLFDNTTQAGQDLYSVSVKEDGTVESRIQWRARAEDNGAFMTCVVSNKALEGRAPKTVQSSRLNVLYKPTVTVGPASEYIVEEDQAIELTCQGQGNPQPTGYEWKHIPSGERYLDSKWPIRVEQKSAGEYECRASNSIGESMDRLRVDVQFKPRVVTKDTVTPSEGDTGNYTCVAANGAGEAASTWTILRVVHSPQILNDIYNGEALAATDLGNTARISCRVSARPEPKFAWLKESTEIEEGPRFSVATAQIPGQPDEYESILSFPETTKGDYGQYLCRATNGKGAKAEAIIRLKERSAPEAPLQLKKMSTSPSSLFLAWKQGFDGGYAQTFILEYRRLNPFTETLSEEEVTTVEVKELQRIDAPMSDSTRSKRSPGFQSLVAYNLTNLLPKSTYYLKIRAKNQQGMSEFSPILSATTDDVYEDRTVEAPAEISYNARTMGLVLEPKPSSDVCVQLYVSFGDMSRGVECWPSDREISELPVGGQFAVRYCSRNNRIQCSPISHAVSSPSPLSSRWRYLVPLLVGLIVIAFLSILCAICCRSRRGVDDKAKKAKKMDIRPEVSGPMPPMEAKNGMTHGSATDSGVFTLENGQKGIGGGAGSVNGHTFSANETLPERDSWPPHSGPVPSQFDPFHNDPYLNEYDGTAWRTSVHDGSGTGSGPENQTATTHSDGGDSDSEAFSGQGRSSSKMASTSTPGDLRIKTGDGTFIASSQRADGSWRKPRKVKEGYIPQDEQPKYQAKGTEPAVRGRAPVGITPMALAARGAGGASRPQKPITAIEKEKACITPQDHVKRKMGNVQKKLDEITQLEERVAKGEAEKLEKNQLTKIERKAHYNDEMAKLEEQLKALDVKK</sequence>
<feature type="domain" description="Fibronectin type-III" evidence="13">
    <location>
        <begin position="317"/>
        <end position="436"/>
    </location>
</feature>
<dbReference type="PANTHER" id="PTHR11640:SF134">
    <property type="entry name" value="ECHINOID, ISOFORM A-RELATED"/>
    <property type="match status" value="1"/>
</dbReference>
<feature type="region of interest" description="Disordered" evidence="10">
    <location>
        <begin position="598"/>
        <end position="765"/>
    </location>
</feature>
<feature type="coiled-coil region" evidence="9">
    <location>
        <begin position="805"/>
        <end position="865"/>
    </location>
</feature>
<evidence type="ECO:0000256" key="2">
    <source>
        <dbReference type="ARBA" id="ARBA00009394"/>
    </source>
</evidence>
<evidence type="ECO:0000313" key="15">
    <source>
        <dbReference type="Proteomes" id="UP001177023"/>
    </source>
</evidence>
<feature type="domain" description="Ig-like" evidence="12">
    <location>
        <begin position="210"/>
        <end position="308"/>
    </location>
</feature>
<feature type="domain" description="Ig-like" evidence="12">
    <location>
        <begin position="1"/>
        <end position="74"/>
    </location>
</feature>
<reference evidence="14" key="1">
    <citation type="submission" date="2023-06" db="EMBL/GenBank/DDBJ databases">
        <authorList>
            <person name="Delattre M."/>
        </authorList>
    </citation>
    <scope>NUCLEOTIDE SEQUENCE</scope>
    <source>
        <strain evidence="14">AF72</strain>
    </source>
</reference>
<evidence type="ECO:0000256" key="10">
    <source>
        <dbReference type="SAM" id="MobiDB-lite"/>
    </source>
</evidence>
<keyword evidence="4" id="KW-0677">Repeat</keyword>
<evidence type="ECO:0000256" key="3">
    <source>
        <dbReference type="ARBA" id="ARBA00018898"/>
    </source>
</evidence>
<dbReference type="GO" id="GO:0050839">
    <property type="term" value="F:cell adhesion molecule binding"/>
    <property type="evidence" value="ECO:0007669"/>
    <property type="project" value="TreeGrafter"/>
</dbReference>
<dbReference type="InterPro" id="IPR003961">
    <property type="entry name" value="FN3_dom"/>
</dbReference>
<dbReference type="Proteomes" id="UP001177023">
    <property type="component" value="Unassembled WGS sequence"/>
</dbReference>
<keyword evidence="5 11" id="KW-0472">Membrane</keyword>
<dbReference type="InterPro" id="IPR003599">
    <property type="entry name" value="Ig_sub"/>
</dbReference>
<dbReference type="PANTHER" id="PTHR11640">
    <property type="entry name" value="NEPHRIN"/>
    <property type="match status" value="1"/>
</dbReference>
<dbReference type="InterPro" id="IPR013162">
    <property type="entry name" value="CD80_C2-set"/>
</dbReference>
<dbReference type="SMART" id="SM00408">
    <property type="entry name" value="IGc2"/>
    <property type="match status" value="2"/>
</dbReference>
<dbReference type="InterPro" id="IPR007110">
    <property type="entry name" value="Ig-like_dom"/>
</dbReference>
<dbReference type="Pfam" id="PF07679">
    <property type="entry name" value="I-set"/>
    <property type="match status" value="1"/>
</dbReference>
<dbReference type="CDD" id="cd00063">
    <property type="entry name" value="FN3"/>
    <property type="match status" value="1"/>
</dbReference>
<keyword evidence="6" id="KW-1015">Disulfide bond</keyword>
<evidence type="ECO:0000256" key="7">
    <source>
        <dbReference type="ARBA" id="ARBA00023180"/>
    </source>
</evidence>
<dbReference type="InterPro" id="IPR013783">
    <property type="entry name" value="Ig-like_fold"/>
</dbReference>
<dbReference type="InterPro" id="IPR051275">
    <property type="entry name" value="Cell_adhesion_signaling"/>
</dbReference>
<evidence type="ECO:0000256" key="9">
    <source>
        <dbReference type="SAM" id="Coils"/>
    </source>
</evidence>
<feature type="non-terminal residue" evidence="14">
    <location>
        <position position="1"/>
    </location>
</feature>
<feature type="domain" description="Ig-like" evidence="12">
    <location>
        <begin position="84"/>
        <end position="163"/>
    </location>
</feature>
<dbReference type="InterPro" id="IPR003598">
    <property type="entry name" value="Ig_sub2"/>
</dbReference>
<dbReference type="GO" id="GO:0005911">
    <property type="term" value="C:cell-cell junction"/>
    <property type="evidence" value="ECO:0007669"/>
    <property type="project" value="TreeGrafter"/>
</dbReference>
<evidence type="ECO:0000256" key="11">
    <source>
        <dbReference type="SAM" id="Phobius"/>
    </source>
</evidence>
<evidence type="ECO:0000256" key="8">
    <source>
        <dbReference type="ARBA" id="ARBA00023319"/>
    </source>
</evidence>
<dbReference type="SMART" id="SM00409">
    <property type="entry name" value="IG"/>
    <property type="match status" value="2"/>
</dbReference>
<comment type="caution">
    <text evidence="14">The sequence shown here is derived from an EMBL/GenBank/DDBJ whole genome shotgun (WGS) entry which is preliminary data.</text>
</comment>
<dbReference type="CDD" id="cd00096">
    <property type="entry name" value="Ig"/>
    <property type="match status" value="1"/>
</dbReference>
<dbReference type="SUPFAM" id="SSF101931">
    <property type="entry name" value="Pym (Within the bgcn gene intron protein, WIBG), N-terminal domain"/>
    <property type="match status" value="1"/>
</dbReference>